<proteinExistence type="predicted"/>
<keyword evidence="2" id="KW-1185">Reference proteome</keyword>
<dbReference type="SUPFAM" id="SSF48613">
    <property type="entry name" value="Heme oxygenase-like"/>
    <property type="match status" value="1"/>
</dbReference>
<dbReference type="EC" id="1.-.-.-" evidence="1"/>
<comment type="caution">
    <text evidence="1">The sequence shown here is derived from an EMBL/GenBank/DDBJ whole genome shotgun (WGS) entry which is preliminary data.</text>
</comment>
<name>A0ABW0GK05_9MICO</name>
<dbReference type="SMART" id="SM01236">
    <property type="entry name" value="Haem_oxygenase_2"/>
    <property type="match status" value="1"/>
</dbReference>
<dbReference type="EMBL" id="JBHSLD010000004">
    <property type="protein sequence ID" value="MFC5380027.1"/>
    <property type="molecule type" value="Genomic_DNA"/>
</dbReference>
<evidence type="ECO:0000313" key="2">
    <source>
        <dbReference type="Proteomes" id="UP001596122"/>
    </source>
</evidence>
<keyword evidence="1" id="KW-0560">Oxidoreductase</keyword>
<organism evidence="1 2">
    <name type="scientific">Aquipuribacter nitratireducens</name>
    <dbReference type="NCBI Taxonomy" id="650104"/>
    <lineage>
        <taxon>Bacteria</taxon>
        <taxon>Bacillati</taxon>
        <taxon>Actinomycetota</taxon>
        <taxon>Actinomycetes</taxon>
        <taxon>Micrococcales</taxon>
        <taxon>Intrasporangiaceae</taxon>
        <taxon>Aquipuribacter</taxon>
    </lineage>
</organism>
<reference evidence="2" key="1">
    <citation type="journal article" date="2019" name="Int. J. Syst. Evol. Microbiol.">
        <title>The Global Catalogue of Microorganisms (GCM) 10K type strain sequencing project: providing services to taxonomists for standard genome sequencing and annotation.</title>
        <authorList>
            <consortium name="The Broad Institute Genomics Platform"/>
            <consortium name="The Broad Institute Genome Sequencing Center for Infectious Disease"/>
            <person name="Wu L."/>
            <person name="Ma J."/>
        </authorList>
    </citation>
    <scope>NUCLEOTIDE SEQUENCE [LARGE SCALE GENOMIC DNA]</scope>
    <source>
        <strain evidence="2">CCUG 43114</strain>
    </source>
</reference>
<dbReference type="Gene3D" id="1.20.910.10">
    <property type="entry name" value="Heme oxygenase-like"/>
    <property type="match status" value="1"/>
</dbReference>
<dbReference type="Proteomes" id="UP001596122">
    <property type="component" value="Unassembled WGS sequence"/>
</dbReference>
<dbReference type="RefSeq" id="WP_340271398.1">
    <property type="nucleotide sequence ID" value="NZ_JBBEOG010000011.1"/>
</dbReference>
<gene>
    <name evidence="1" type="ORF">ACFPJ6_04410</name>
</gene>
<evidence type="ECO:0000313" key="1">
    <source>
        <dbReference type="EMBL" id="MFC5380027.1"/>
    </source>
</evidence>
<protein>
    <submittedName>
        <fullName evidence="1">Iron-containing redox enzyme family protein</fullName>
        <ecNumber evidence="1">1.-.-.-</ecNumber>
    </submittedName>
</protein>
<dbReference type="InterPro" id="IPR016084">
    <property type="entry name" value="Haem_Oase-like_multi-hlx"/>
</dbReference>
<dbReference type="GO" id="GO:0016491">
    <property type="term" value="F:oxidoreductase activity"/>
    <property type="evidence" value="ECO:0007669"/>
    <property type="project" value="UniProtKB-KW"/>
</dbReference>
<sequence>MDLTPRGPLTAALLPALDAPLHPIPDLPVVAAAAVQRATAAPGTAAHDTALDTVVDEDVQLALYLLYELHYGLDGADPRWEWAPDLLAARAVLETAFEADLRRRWAVPVPDEPVASTLFDMTADAARPGRGSLAAHVARYATYEQVQELLVLRSVYQLKEADPHTWGIPRLRGRAKAALVDIQSDEYGGGDAERMHAVLFATTMRSLGLDDTRNAYLEAVPAGVLAGVNAISLFGLHGRLVAALCGHLAAFEMTSSLPARRWVTGLRRLGVPEEGVVFYDEHVEADAVHEQVAAHDLCGSLVEEDPRAHADVLFGAAVCLGADDLVGSAVRGAWSEGRSPLRTRLAPATA</sequence>
<dbReference type="Pfam" id="PF14518">
    <property type="entry name" value="Haem_oxygenas_2"/>
    <property type="match status" value="1"/>
</dbReference>
<accession>A0ABW0GK05</accession>